<reference evidence="5" key="1">
    <citation type="journal article" date="2019" name="Int. J. Syst. Evol. Microbiol.">
        <title>The Global Catalogue of Microorganisms (GCM) 10K type strain sequencing project: providing services to taxonomists for standard genome sequencing and annotation.</title>
        <authorList>
            <consortium name="The Broad Institute Genomics Platform"/>
            <consortium name="The Broad Institute Genome Sequencing Center for Infectious Disease"/>
            <person name="Wu L."/>
            <person name="Ma J."/>
        </authorList>
    </citation>
    <scope>NUCLEOTIDE SEQUENCE [LARGE SCALE GENOMIC DNA]</scope>
    <source>
        <strain evidence="5">CGMCC 1.10106</strain>
    </source>
</reference>
<organism evidence="4 5">
    <name type="scientific">Sphingomonas psychrolutea</name>
    <dbReference type="NCBI Taxonomy" id="1259676"/>
    <lineage>
        <taxon>Bacteria</taxon>
        <taxon>Pseudomonadati</taxon>
        <taxon>Pseudomonadota</taxon>
        <taxon>Alphaproteobacteria</taxon>
        <taxon>Sphingomonadales</taxon>
        <taxon>Sphingomonadaceae</taxon>
        <taxon>Sphingomonas</taxon>
    </lineage>
</organism>
<dbReference type="InterPro" id="IPR016047">
    <property type="entry name" value="M23ase_b-sheet_dom"/>
</dbReference>
<comment type="similarity">
    <text evidence="1">Belongs to the E.coli NlpD/Haemophilus LppB family.</text>
</comment>
<feature type="region of interest" description="Disordered" evidence="2">
    <location>
        <begin position="23"/>
        <end position="67"/>
    </location>
</feature>
<protein>
    <recommendedName>
        <fullName evidence="3">LysM domain-containing protein</fullName>
    </recommendedName>
</protein>
<dbReference type="Proteomes" id="UP000618591">
    <property type="component" value="Unassembled WGS sequence"/>
</dbReference>
<dbReference type="SUPFAM" id="SSF54106">
    <property type="entry name" value="LysM domain"/>
    <property type="match status" value="1"/>
</dbReference>
<dbReference type="Pfam" id="PF01551">
    <property type="entry name" value="Peptidase_M23"/>
    <property type="match status" value="1"/>
</dbReference>
<dbReference type="CDD" id="cd00118">
    <property type="entry name" value="LysM"/>
    <property type="match status" value="2"/>
</dbReference>
<dbReference type="SUPFAM" id="SSF51261">
    <property type="entry name" value="Duplicated hybrid motif"/>
    <property type="match status" value="1"/>
</dbReference>
<evidence type="ECO:0000256" key="1">
    <source>
        <dbReference type="ARBA" id="ARBA00038420"/>
    </source>
</evidence>
<dbReference type="PROSITE" id="PS51257">
    <property type="entry name" value="PROKAR_LIPOPROTEIN"/>
    <property type="match status" value="1"/>
</dbReference>
<dbReference type="CDD" id="cd12797">
    <property type="entry name" value="M23_peptidase"/>
    <property type="match status" value="1"/>
</dbReference>
<feature type="compositionally biased region" description="Basic and acidic residues" evidence="2">
    <location>
        <begin position="27"/>
        <end position="40"/>
    </location>
</feature>
<dbReference type="InterPro" id="IPR011055">
    <property type="entry name" value="Dup_hybrid_motif"/>
</dbReference>
<dbReference type="Gene3D" id="3.10.350.10">
    <property type="entry name" value="LysM domain"/>
    <property type="match status" value="2"/>
</dbReference>
<keyword evidence="5" id="KW-1185">Reference proteome</keyword>
<dbReference type="PROSITE" id="PS51782">
    <property type="entry name" value="LYSM"/>
    <property type="match status" value="2"/>
</dbReference>
<comment type="caution">
    <text evidence="4">The sequence shown here is derived from an EMBL/GenBank/DDBJ whole genome shotgun (WGS) entry which is preliminary data.</text>
</comment>
<dbReference type="RefSeq" id="WP_188446626.1">
    <property type="nucleotide sequence ID" value="NZ_BMDW01000009.1"/>
</dbReference>
<evidence type="ECO:0000313" key="4">
    <source>
        <dbReference type="EMBL" id="GGA47946.1"/>
    </source>
</evidence>
<feature type="domain" description="LysM" evidence="3">
    <location>
        <begin position="90"/>
        <end position="134"/>
    </location>
</feature>
<evidence type="ECO:0000259" key="3">
    <source>
        <dbReference type="PROSITE" id="PS51782"/>
    </source>
</evidence>
<evidence type="ECO:0000313" key="5">
    <source>
        <dbReference type="Proteomes" id="UP000618591"/>
    </source>
</evidence>
<dbReference type="EMBL" id="BMDW01000009">
    <property type="protein sequence ID" value="GGA47946.1"/>
    <property type="molecule type" value="Genomic_DNA"/>
</dbReference>
<dbReference type="PANTHER" id="PTHR21666:SF263">
    <property type="entry name" value="MUREIN HYDROLASE ACTIVATOR NLPD"/>
    <property type="match status" value="1"/>
</dbReference>
<gene>
    <name evidence="4" type="ORF">GCM10011395_17770</name>
</gene>
<accession>A0ABQ1GQE1</accession>
<dbReference type="Gene3D" id="2.70.70.10">
    <property type="entry name" value="Glucose Permease (Domain IIA)"/>
    <property type="match status" value="1"/>
</dbReference>
<dbReference type="InterPro" id="IPR036779">
    <property type="entry name" value="LysM_dom_sf"/>
</dbReference>
<dbReference type="SMART" id="SM00257">
    <property type="entry name" value="LysM"/>
    <property type="match status" value="2"/>
</dbReference>
<proteinExistence type="inferred from homology"/>
<name>A0ABQ1GQE1_9SPHN</name>
<feature type="domain" description="LysM" evidence="3">
    <location>
        <begin position="138"/>
        <end position="182"/>
    </location>
</feature>
<dbReference type="Pfam" id="PF01476">
    <property type="entry name" value="LysM"/>
    <property type="match status" value="2"/>
</dbReference>
<sequence>MDERSRTIFGFFLLILTLGGCIPNPDRPQRGYDPRDDQRPYEPAGGRPYDAPQDPYEPRRIDDGVSALPAPPPAWQARPVTPDAETIGASSYVVRPGDTLRAVGDRTGAGSEAIARANALPAPFVIRAGQRLEIPGGRYHLVRAGQTGIAIARAYGVDWSRIVAANDLAEPYILRVGMRVLIPGSVGGSSAAERAAAFRLDIDDIVTGGEPALAANDRPVKPSASPRRVLSATQAITEPSRLTSGFAWPVHGRIVARFGPSGATGEKYNGVKIAVPLGTPILAAADGVVAYAGSGVPNLGGLVIVKHGDGWTTVYGHASQLLVQRGQSVRRGQTIALSGDSGVADRPEVHFEMRKGRLPVDPQRQLPGI</sequence>
<dbReference type="InterPro" id="IPR018392">
    <property type="entry name" value="LysM"/>
</dbReference>
<dbReference type="InterPro" id="IPR050570">
    <property type="entry name" value="Cell_wall_metabolism_enzyme"/>
</dbReference>
<dbReference type="PANTHER" id="PTHR21666">
    <property type="entry name" value="PEPTIDASE-RELATED"/>
    <property type="match status" value="1"/>
</dbReference>
<evidence type="ECO:0000256" key="2">
    <source>
        <dbReference type="SAM" id="MobiDB-lite"/>
    </source>
</evidence>